<sequence length="119" mass="13701">MKRGPESALDESPSGELPELGSVGVVPWSLQTLSEFGMRKSRWGEEHTGQGWLLRFKESNHSNSSPHLESNTDLKHHLQKDYTYAIDNNVNIHRQLEHKLNCFVKQHYQAQALNFQLSF</sequence>
<comment type="caution">
    <text evidence="2">The sequence shown here is derived from an EMBL/GenBank/DDBJ whole genome shotgun (WGS) entry which is preliminary data.</text>
</comment>
<name>A0ABR0ARK3_9CRUS</name>
<dbReference type="Proteomes" id="UP001234178">
    <property type="component" value="Unassembled WGS sequence"/>
</dbReference>
<accession>A0ABR0ARK3</accession>
<keyword evidence="3" id="KW-1185">Reference proteome</keyword>
<evidence type="ECO:0000313" key="3">
    <source>
        <dbReference type="Proteomes" id="UP001234178"/>
    </source>
</evidence>
<protein>
    <submittedName>
        <fullName evidence="2">Uncharacterized protein</fullName>
    </submittedName>
</protein>
<evidence type="ECO:0000256" key="1">
    <source>
        <dbReference type="SAM" id="MobiDB-lite"/>
    </source>
</evidence>
<organism evidence="2 3">
    <name type="scientific">Daphnia magna</name>
    <dbReference type="NCBI Taxonomy" id="35525"/>
    <lineage>
        <taxon>Eukaryota</taxon>
        <taxon>Metazoa</taxon>
        <taxon>Ecdysozoa</taxon>
        <taxon>Arthropoda</taxon>
        <taxon>Crustacea</taxon>
        <taxon>Branchiopoda</taxon>
        <taxon>Diplostraca</taxon>
        <taxon>Cladocera</taxon>
        <taxon>Anomopoda</taxon>
        <taxon>Daphniidae</taxon>
        <taxon>Daphnia</taxon>
    </lineage>
</organism>
<gene>
    <name evidence="2" type="ORF">OUZ56_016788</name>
</gene>
<reference evidence="2 3" key="1">
    <citation type="journal article" date="2023" name="Nucleic Acids Res.">
        <title>The hologenome of Daphnia magna reveals possible DNA methylation and microbiome-mediated evolution of the host genome.</title>
        <authorList>
            <person name="Chaturvedi A."/>
            <person name="Li X."/>
            <person name="Dhandapani V."/>
            <person name="Marshall H."/>
            <person name="Kissane S."/>
            <person name="Cuenca-Cambronero M."/>
            <person name="Asole G."/>
            <person name="Calvet F."/>
            <person name="Ruiz-Romero M."/>
            <person name="Marangio P."/>
            <person name="Guigo R."/>
            <person name="Rago D."/>
            <person name="Mirbahai L."/>
            <person name="Eastwood N."/>
            <person name="Colbourne J.K."/>
            <person name="Zhou J."/>
            <person name="Mallon E."/>
            <person name="Orsini L."/>
        </authorList>
    </citation>
    <scope>NUCLEOTIDE SEQUENCE [LARGE SCALE GENOMIC DNA]</scope>
    <source>
        <strain evidence="2">LRV0_1</strain>
    </source>
</reference>
<dbReference type="EMBL" id="JAOYFB010000038">
    <property type="protein sequence ID" value="KAK4027741.1"/>
    <property type="molecule type" value="Genomic_DNA"/>
</dbReference>
<evidence type="ECO:0000313" key="2">
    <source>
        <dbReference type="EMBL" id="KAK4027741.1"/>
    </source>
</evidence>
<proteinExistence type="predicted"/>
<feature type="region of interest" description="Disordered" evidence="1">
    <location>
        <begin position="1"/>
        <end position="21"/>
    </location>
</feature>